<keyword evidence="3" id="KW-1185">Reference proteome</keyword>
<dbReference type="Gene3D" id="1.25.40.420">
    <property type="match status" value="1"/>
</dbReference>
<evidence type="ECO:0000313" key="2">
    <source>
        <dbReference type="EMBL" id="CAE7538204.1"/>
    </source>
</evidence>
<accession>A0A812TS70</accession>
<sequence length="547" mass="60532">MRHCSERKKSHREPVNRCILAAAETLLLRVGVDGLRVDSTKSIRKLPGGDHDPSGAALLAELTTLCRRQGRLAIAEDLEDGDGFLQWGGLGFHLQWDMALFCWIYDSLVHPLDEPGSYRKLGSKVVPSFVGLAFFTTALGFLGKARLVHLLRVHELSDEIGVIFFSGTEVPMRCAAALLRLMDNPPPVLPDVRHPQSLGSTCRPLNCDGRKKNCGQLCSRAGRDKVPAAVHNGRAFMKEGAEGGGGDAFQQAGGRLPYPDPEEVATNEFAWRRAALGLVLMFTCPGVPMLLQGQEVGDCQPYCWPNGPALDWDRAMETSGIPAAWKMLCQDLIALRVGRSGTPSASPLQGDGIHIFHDQGGVLAYLRWHEAEESRNKKTCGVRLALVVLNFRNHNFGHYTIGVPPSRIWHIAASTPRLENIPDDIQVTQRCPTHGFPNCLEAILAVMRDVRKEKAWTGLDVTALCEDIIRKSISIDNVVQIMMTAKAHRADGLKDICMARVQDFIITNEEKIKPTPAFKELIQEPTLMYELLMRCCTRVSPHRTLDF</sequence>
<keyword evidence="1" id="KW-0812">Transmembrane</keyword>
<keyword evidence="1" id="KW-0472">Membrane</keyword>
<comment type="caution">
    <text evidence="2">The sequence shown here is derived from an EMBL/GenBank/DDBJ whole genome shotgun (WGS) entry which is preliminary data.</text>
</comment>
<dbReference type="Proteomes" id="UP000601435">
    <property type="component" value="Unassembled WGS sequence"/>
</dbReference>
<feature type="transmembrane region" description="Helical" evidence="1">
    <location>
        <begin position="125"/>
        <end position="143"/>
    </location>
</feature>
<dbReference type="CDD" id="cd14733">
    <property type="entry name" value="BACK"/>
    <property type="match status" value="1"/>
</dbReference>
<dbReference type="OrthoDB" id="10251809at2759"/>
<gene>
    <name evidence="2" type="primary">glgB1</name>
    <name evidence="2" type="ORF">SNEC2469_LOCUS15495</name>
</gene>
<evidence type="ECO:0000256" key="1">
    <source>
        <dbReference type="SAM" id="Phobius"/>
    </source>
</evidence>
<dbReference type="Gene3D" id="3.20.20.80">
    <property type="entry name" value="Glycosidases"/>
    <property type="match status" value="2"/>
</dbReference>
<name>A0A812TS70_9DINO</name>
<dbReference type="InterPro" id="IPR017853">
    <property type="entry name" value="GH"/>
</dbReference>
<dbReference type="AlphaFoldDB" id="A0A812TS70"/>
<keyword evidence="1" id="KW-1133">Transmembrane helix</keyword>
<protein>
    <submittedName>
        <fullName evidence="2">GlgB1 protein</fullName>
    </submittedName>
</protein>
<proteinExistence type="predicted"/>
<evidence type="ECO:0000313" key="3">
    <source>
        <dbReference type="Proteomes" id="UP000601435"/>
    </source>
</evidence>
<dbReference type="SUPFAM" id="SSF51445">
    <property type="entry name" value="(Trans)glycosidases"/>
    <property type="match status" value="1"/>
</dbReference>
<organism evidence="2 3">
    <name type="scientific">Symbiodinium necroappetens</name>
    <dbReference type="NCBI Taxonomy" id="1628268"/>
    <lineage>
        <taxon>Eukaryota</taxon>
        <taxon>Sar</taxon>
        <taxon>Alveolata</taxon>
        <taxon>Dinophyceae</taxon>
        <taxon>Suessiales</taxon>
        <taxon>Symbiodiniaceae</taxon>
        <taxon>Symbiodinium</taxon>
    </lineage>
</organism>
<dbReference type="EMBL" id="CAJNJA010025164">
    <property type="protein sequence ID" value="CAE7538204.1"/>
    <property type="molecule type" value="Genomic_DNA"/>
</dbReference>
<reference evidence="2" key="1">
    <citation type="submission" date="2021-02" db="EMBL/GenBank/DDBJ databases">
        <authorList>
            <person name="Dougan E. K."/>
            <person name="Rhodes N."/>
            <person name="Thang M."/>
            <person name="Chan C."/>
        </authorList>
    </citation>
    <scope>NUCLEOTIDE SEQUENCE</scope>
</reference>